<dbReference type="Proteomes" id="UP001283361">
    <property type="component" value="Unassembled WGS sequence"/>
</dbReference>
<evidence type="ECO:0000313" key="3">
    <source>
        <dbReference type="Proteomes" id="UP001283361"/>
    </source>
</evidence>
<name>A0AAE0ZGG9_9GAST</name>
<evidence type="ECO:0000256" key="1">
    <source>
        <dbReference type="SAM" id="MobiDB-lite"/>
    </source>
</evidence>
<protein>
    <submittedName>
        <fullName evidence="2">Uncharacterized protein</fullName>
    </submittedName>
</protein>
<dbReference type="EMBL" id="JAWDGP010004021">
    <property type="protein sequence ID" value="KAK3768745.1"/>
    <property type="molecule type" value="Genomic_DNA"/>
</dbReference>
<comment type="caution">
    <text evidence="2">The sequence shown here is derived from an EMBL/GenBank/DDBJ whole genome shotgun (WGS) entry which is preliminary data.</text>
</comment>
<proteinExistence type="predicted"/>
<accession>A0AAE0ZGG9</accession>
<dbReference type="AlphaFoldDB" id="A0AAE0ZGG9"/>
<feature type="region of interest" description="Disordered" evidence="1">
    <location>
        <begin position="1"/>
        <end position="30"/>
    </location>
</feature>
<gene>
    <name evidence="2" type="ORF">RRG08_025988</name>
</gene>
<keyword evidence="3" id="KW-1185">Reference proteome</keyword>
<organism evidence="2 3">
    <name type="scientific">Elysia crispata</name>
    <name type="common">lettuce slug</name>
    <dbReference type="NCBI Taxonomy" id="231223"/>
    <lineage>
        <taxon>Eukaryota</taxon>
        <taxon>Metazoa</taxon>
        <taxon>Spiralia</taxon>
        <taxon>Lophotrochozoa</taxon>
        <taxon>Mollusca</taxon>
        <taxon>Gastropoda</taxon>
        <taxon>Heterobranchia</taxon>
        <taxon>Euthyneura</taxon>
        <taxon>Panpulmonata</taxon>
        <taxon>Sacoglossa</taxon>
        <taxon>Placobranchoidea</taxon>
        <taxon>Plakobranchidae</taxon>
        <taxon>Elysia</taxon>
    </lineage>
</organism>
<reference evidence="2" key="1">
    <citation type="journal article" date="2023" name="G3 (Bethesda)">
        <title>A reference genome for the long-term kleptoplast-retaining sea slug Elysia crispata morphotype clarki.</title>
        <authorList>
            <person name="Eastman K.E."/>
            <person name="Pendleton A.L."/>
            <person name="Shaikh M.A."/>
            <person name="Suttiyut T."/>
            <person name="Ogas R."/>
            <person name="Tomko P."/>
            <person name="Gavelis G."/>
            <person name="Widhalm J.R."/>
            <person name="Wisecaver J.H."/>
        </authorList>
    </citation>
    <scope>NUCLEOTIDE SEQUENCE</scope>
    <source>
        <strain evidence="2">ECLA1</strain>
    </source>
</reference>
<feature type="compositionally biased region" description="Basic and acidic residues" evidence="1">
    <location>
        <begin position="1"/>
        <end position="12"/>
    </location>
</feature>
<evidence type="ECO:0000313" key="2">
    <source>
        <dbReference type="EMBL" id="KAK3768745.1"/>
    </source>
</evidence>
<feature type="compositionally biased region" description="Basic residues" evidence="1">
    <location>
        <begin position="13"/>
        <end position="22"/>
    </location>
</feature>
<sequence>MDAAEGRTEKRPQSRARRARTRTKLEQTATQDAMRCVVTVRDSRLLATDHPDPHSVTDLRAVSPALWRQHAPTKSRPKHPDVAGLGKGFRVTSAALPWEQGHLGCAQICNTSN</sequence>